<feature type="transmembrane region" description="Helical" evidence="2">
    <location>
        <begin position="147"/>
        <end position="172"/>
    </location>
</feature>
<evidence type="ECO:0000313" key="3">
    <source>
        <dbReference type="EMBL" id="KAK7384791.1"/>
    </source>
</evidence>
<dbReference type="Pfam" id="PF16983">
    <property type="entry name" value="MFS_MOT1"/>
    <property type="match status" value="2"/>
</dbReference>
<evidence type="ECO:0000256" key="1">
    <source>
        <dbReference type="SAM" id="MobiDB-lite"/>
    </source>
</evidence>
<dbReference type="AlphaFoldDB" id="A0AAN9RXF1"/>
<feature type="transmembrane region" description="Helical" evidence="2">
    <location>
        <begin position="77"/>
        <end position="99"/>
    </location>
</feature>
<feature type="transmembrane region" description="Helical" evidence="2">
    <location>
        <begin position="380"/>
        <end position="402"/>
    </location>
</feature>
<proteinExistence type="predicted"/>
<evidence type="ECO:0000313" key="4">
    <source>
        <dbReference type="Proteomes" id="UP001386955"/>
    </source>
</evidence>
<reference evidence="3 4" key="1">
    <citation type="submission" date="2024-01" db="EMBL/GenBank/DDBJ databases">
        <title>The genomes of 5 underutilized Papilionoideae crops provide insights into root nodulation and disease resistanc.</title>
        <authorList>
            <person name="Jiang F."/>
        </authorList>
    </citation>
    <scope>NUCLEOTIDE SEQUENCE [LARGE SCALE GENOMIC DNA]</scope>
    <source>
        <strain evidence="3">DUOXIRENSHENG_FW03</strain>
        <tissue evidence="3">Leaves</tissue>
    </source>
</reference>
<feature type="transmembrane region" description="Helical" evidence="2">
    <location>
        <begin position="192"/>
        <end position="211"/>
    </location>
</feature>
<protein>
    <recommendedName>
        <fullName evidence="5">Molybdate transporter 1</fullName>
    </recommendedName>
</protein>
<dbReference type="GO" id="GO:0015098">
    <property type="term" value="F:molybdate ion transmembrane transporter activity"/>
    <property type="evidence" value="ECO:0007669"/>
    <property type="project" value="InterPro"/>
</dbReference>
<evidence type="ECO:0000256" key="2">
    <source>
        <dbReference type="SAM" id="Phobius"/>
    </source>
</evidence>
<dbReference type="EMBL" id="JAYMYS010000008">
    <property type="protein sequence ID" value="KAK7384791.1"/>
    <property type="molecule type" value="Genomic_DNA"/>
</dbReference>
<gene>
    <name evidence="3" type="ORF">VNO78_30494</name>
</gene>
<feature type="transmembrane region" description="Helical" evidence="2">
    <location>
        <begin position="338"/>
        <end position="359"/>
    </location>
</feature>
<feature type="region of interest" description="Disordered" evidence="1">
    <location>
        <begin position="1"/>
        <end position="30"/>
    </location>
</feature>
<keyword evidence="2" id="KW-1133">Transmembrane helix</keyword>
<keyword evidence="2" id="KW-0472">Membrane</keyword>
<dbReference type="PANTHER" id="PTHR31970:SF0">
    <property type="entry name" value="MOLYBDATE TRANSPORTER 1"/>
    <property type="match status" value="1"/>
</dbReference>
<evidence type="ECO:0008006" key="5">
    <source>
        <dbReference type="Google" id="ProtNLM"/>
    </source>
</evidence>
<feature type="transmembrane region" description="Helical" evidence="2">
    <location>
        <begin position="408"/>
        <end position="426"/>
    </location>
</feature>
<feature type="transmembrane region" description="Helical" evidence="2">
    <location>
        <begin position="256"/>
        <end position="276"/>
    </location>
</feature>
<comment type="caution">
    <text evidence="3">The sequence shown here is derived from an EMBL/GenBank/DDBJ whole genome shotgun (WGS) entry which is preliminary data.</text>
</comment>
<keyword evidence="4" id="KW-1185">Reference proteome</keyword>
<sequence length="490" mass="52378">MAYENRASIPVSDPEAQEITPSSSSSSVSNGLSTKVVVKKVKENLTFDSKWGELNGAMGDLGTYIPIVLALTLARDLNLGTTLIFTGVYNIITGAIYGVPMPVQPMKSIAAQALSDSGFGVPEIMAAGILTGGVLFVLGVTGLMQLVYMLIPLCVVRGIQLAQGLSFALTAVKYVRKVQDLPKSKSLDDRHWFGLDGLVLAIVCLCFIVIVNGAGEKNRGCCDGVVESGDNNDLGAQQRDEKFARNRTKTNRFRKVVFSLPSAFIVFVLGVVLAFIRRHEVVHEIKFGPSSIEVVKFSKHAWKKGFVKGAIPQLPLSILNSVIAVCKLSSDLFPGKDFSVTSLSVTVGLMNLVGSWFGAMPSCHGAGGLAGQYKFGGRSGACVALLGTAKLLLGLVLGSSLAHILKQFPVGILGVLLLFAGIELAMCCRDMNTKEDSFVVLIITAVSLVGSSAALGFLCGMIVYVLLRLRNWTRDKPLSTIWMQKSPEQV</sequence>
<accession>A0AAN9RXF1</accession>
<feature type="transmembrane region" description="Helical" evidence="2">
    <location>
        <begin position="438"/>
        <end position="467"/>
    </location>
</feature>
<keyword evidence="2" id="KW-0812">Transmembrane</keyword>
<feature type="transmembrane region" description="Helical" evidence="2">
    <location>
        <begin position="119"/>
        <end position="140"/>
    </location>
</feature>
<name>A0AAN9RXF1_PSOTE</name>
<organism evidence="3 4">
    <name type="scientific">Psophocarpus tetragonolobus</name>
    <name type="common">Winged bean</name>
    <name type="synonym">Dolichos tetragonolobus</name>
    <dbReference type="NCBI Taxonomy" id="3891"/>
    <lineage>
        <taxon>Eukaryota</taxon>
        <taxon>Viridiplantae</taxon>
        <taxon>Streptophyta</taxon>
        <taxon>Embryophyta</taxon>
        <taxon>Tracheophyta</taxon>
        <taxon>Spermatophyta</taxon>
        <taxon>Magnoliopsida</taxon>
        <taxon>eudicotyledons</taxon>
        <taxon>Gunneridae</taxon>
        <taxon>Pentapetalae</taxon>
        <taxon>rosids</taxon>
        <taxon>fabids</taxon>
        <taxon>Fabales</taxon>
        <taxon>Fabaceae</taxon>
        <taxon>Papilionoideae</taxon>
        <taxon>50 kb inversion clade</taxon>
        <taxon>NPAAA clade</taxon>
        <taxon>indigoferoid/millettioid clade</taxon>
        <taxon>Phaseoleae</taxon>
        <taxon>Psophocarpus</taxon>
    </lineage>
</organism>
<dbReference type="Proteomes" id="UP001386955">
    <property type="component" value="Unassembled WGS sequence"/>
</dbReference>
<dbReference type="InterPro" id="IPR031563">
    <property type="entry name" value="MOT1/MOT2"/>
</dbReference>
<dbReference type="PANTHER" id="PTHR31970">
    <property type="match status" value="1"/>
</dbReference>